<feature type="transmembrane region" description="Helical" evidence="4">
    <location>
        <begin position="276"/>
        <end position="296"/>
    </location>
</feature>
<organism evidence="6 7">
    <name type="scientific">Ilumatobacter fluminis</name>
    <dbReference type="NCBI Taxonomy" id="467091"/>
    <lineage>
        <taxon>Bacteria</taxon>
        <taxon>Bacillati</taxon>
        <taxon>Actinomycetota</taxon>
        <taxon>Acidimicrobiia</taxon>
        <taxon>Acidimicrobiales</taxon>
        <taxon>Ilumatobacteraceae</taxon>
        <taxon>Ilumatobacter</taxon>
    </lineage>
</organism>
<sequence length="558" mass="57490">MTTIETHPDDTVAASTAGDSTVPSFITAAYDWATTVDHKKIGRLSTGFGMLVLLAAAVLALLLDIERLGDPGSFIDTGAQLQLIQMYRVGLVVGGIAPLALGLAVAVVPMQLGSRQIAFPRVALTGFYAWLGGTSLVMVSLGLNGGAGGGDADMVDLFLTGLGLAILGLCATAASLGTTILTTRAPGMTMRRVSAFTWSALVGAIATLLVMPVLFGVLIYLYVDHRLGSQANFMGVEGIGAWIGWAFTVPTVIIFAIPAVGFAAEQFSVAFKTRQPMRGVLFAGIALIGVTAYAGSTQQFVHDVTFDASGETFIRGAVPFLLFAGLPLLGVTVVLLLSLLNVKNGAGNSPSVRAPFVFGLLGLLLVGAGIAANFAEGITDLELVDPATNLATAFEEGATLLVVYGAVLAMLGGLVYWAPKLSGRLLSDKQVLPLALLGGLGALLAGAPLLVAGFVDQIGGYPASQAEVDQIMTVADDAEIWITLSLIGQGIMALTLLAFGGLLLKPQGDDDAADDNPYGGQTIEWSTPSPAPAHNFEHVPTVASAEPLFATDTEGSSE</sequence>
<keyword evidence="1" id="KW-0679">Respiratory chain</keyword>
<dbReference type="Gene3D" id="1.20.210.10">
    <property type="entry name" value="Cytochrome c oxidase-like, subunit I domain"/>
    <property type="match status" value="1"/>
</dbReference>
<dbReference type="Proteomes" id="UP000294558">
    <property type="component" value="Unassembled WGS sequence"/>
</dbReference>
<keyword evidence="4" id="KW-0472">Membrane</keyword>
<dbReference type="PANTHER" id="PTHR10422:SF29">
    <property type="entry name" value="CYTOCHROME C OXIDASE SUBUNIT 1 HOMOLOG, BACTEROID"/>
    <property type="match status" value="1"/>
</dbReference>
<evidence type="ECO:0000313" key="6">
    <source>
        <dbReference type="EMBL" id="TDT15026.1"/>
    </source>
</evidence>
<feature type="domain" description="Cytochrome oxidase subunit I profile" evidence="5">
    <location>
        <begin position="26"/>
        <end position="543"/>
    </location>
</feature>
<evidence type="ECO:0000256" key="3">
    <source>
        <dbReference type="SAM" id="MobiDB-lite"/>
    </source>
</evidence>
<evidence type="ECO:0000256" key="4">
    <source>
        <dbReference type="SAM" id="Phobius"/>
    </source>
</evidence>
<dbReference type="GO" id="GO:0004129">
    <property type="term" value="F:cytochrome-c oxidase activity"/>
    <property type="evidence" value="ECO:0007669"/>
    <property type="project" value="InterPro"/>
</dbReference>
<dbReference type="GO" id="GO:0022904">
    <property type="term" value="P:respiratory electron transport chain"/>
    <property type="evidence" value="ECO:0007669"/>
    <property type="project" value="TreeGrafter"/>
</dbReference>
<dbReference type="AlphaFoldDB" id="A0A4R7HXT3"/>
<dbReference type="PRINTS" id="PR01165">
    <property type="entry name" value="CYCOXIDASEI"/>
</dbReference>
<proteinExistence type="predicted"/>
<evidence type="ECO:0000313" key="7">
    <source>
        <dbReference type="Proteomes" id="UP000294558"/>
    </source>
</evidence>
<evidence type="ECO:0000259" key="5">
    <source>
        <dbReference type="PROSITE" id="PS50855"/>
    </source>
</evidence>
<name>A0A4R7HXT3_9ACTN</name>
<feature type="transmembrane region" description="Helical" evidence="4">
    <location>
        <begin position="398"/>
        <end position="419"/>
    </location>
</feature>
<feature type="transmembrane region" description="Helical" evidence="4">
    <location>
        <begin position="195"/>
        <end position="222"/>
    </location>
</feature>
<dbReference type="Pfam" id="PF00115">
    <property type="entry name" value="COX1"/>
    <property type="match status" value="1"/>
</dbReference>
<feature type="transmembrane region" description="Helical" evidence="4">
    <location>
        <begin position="480"/>
        <end position="504"/>
    </location>
</feature>
<dbReference type="PANTHER" id="PTHR10422">
    <property type="entry name" value="CYTOCHROME C OXIDASE SUBUNIT 1"/>
    <property type="match status" value="1"/>
</dbReference>
<dbReference type="GO" id="GO:0009060">
    <property type="term" value="P:aerobic respiration"/>
    <property type="evidence" value="ECO:0007669"/>
    <property type="project" value="InterPro"/>
</dbReference>
<dbReference type="GO" id="GO:0020037">
    <property type="term" value="F:heme binding"/>
    <property type="evidence" value="ECO:0007669"/>
    <property type="project" value="InterPro"/>
</dbReference>
<feature type="transmembrane region" description="Helical" evidence="4">
    <location>
        <begin position="48"/>
        <end position="65"/>
    </location>
</feature>
<feature type="transmembrane region" description="Helical" evidence="4">
    <location>
        <begin position="316"/>
        <end position="342"/>
    </location>
</feature>
<dbReference type="SUPFAM" id="SSF81442">
    <property type="entry name" value="Cytochrome c oxidase subunit I-like"/>
    <property type="match status" value="1"/>
</dbReference>
<dbReference type="InterPro" id="IPR000883">
    <property type="entry name" value="Cyt_C_Oxase_1"/>
</dbReference>
<dbReference type="RefSeq" id="WP_133867520.1">
    <property type="nucleotide sequence ID" value="NZ_JAVJPS010000037.1"/>
</dbReference>
<feature type="transmembrane region" description="Helical" evidence="4">
    <location>
        <begin position="157"/>
        <end position="183"/>
    </location>
</feature>
<dbReference type="PROSITE" id="PS50855">
    <property type="entry name" value="COX1"/>
    <property type="match status" value="1"/>
</dbReference>
<reference evidence="6 7" key="1">
    <citation type="submission" date="2019-03" db="EMBL/GenBank/DDBJ databases">
        <title>Sequencing the genomes of 1000 actinobacteria strains.</title>
        <authorList>
            <person name="Klenk H.-P."/>
        </authorList>
    </citation>
    <scope>NUCLEOTIDE SEQUENCE [LARGE SCALE GENOMIC DNA]</scope>
    <source>
        <strain evidence="6 7">DSM 18936</strain>
    </source>
</reference>
<comment type="caution">
    <text evidence="6">The sequence shown here is derived from an EMBL/GenBank/DDBJ whole genome shotgun (WGS) entry which is preliminary data.</text>
</comment>
<feature type="transmembrane region" description="Helical" evidence="4">
    <location>
        <begin position="122"/>
        <end position="145"/>
    </location>
</feature>
<keyword evidence="1" id="KW-0813">Transport</keyword>
<dbReference type="OrthoDB" id="5166161at2"/>
<keyword evidence="4" id="KW-1133">Transmembrane helix</keyword>
<keyword evidence="2" id="KW-0249">Electron transport</keyword>
<dbReference type="GO" id="GO:0016020">
    <property type="term" value="C:membrane"/>
    <property type="evidence" value="ECO:0007669"/>
    <property type="project" value="InterPro"/>
</dbReference>
<accession>A0A4R7HXT3</accession>
<feature type="region of interest" description="Disordered" evidence="3">
    <location>
        <begin position="513"/>
        <end position="536"/>
    </location>
</feature>
<dbReference type="EMBL" id="SOAU01000001">
    <property type="protein sequence ID" value="TDT15026.1"/>
    <property type="molecule type" value="Genomic_DNA"/>
</dbReference>
<feature type="transmembrane region" description="Helical" evidence="4">
    <location>
        <begin position="354"/>
        <end position="378"/>
    </location>
</feature>
<feature type="transmembrane region" description="Helical" evidence="4">
    <location>
        <begin position="85"/>
        <end position="110"/>
    </location>
</feature>
<dbReference type="GO" id="GO:0015990">
    <property type="term" value="P:electron transport coupled proton transport"/>
    <property type="evidence" value="ECO:0007669"/>
    <property type="project" value="TreeGrafter"/>
</dbReference>
<gene>
    <name evidence="6" type="ORF">BDK89_0586</name>
</gene>
<keyword evidence="4" id="KW-0812">Transmembrane</keyword>
<keyword evidence="7" id="KW-1185">Reference proteome</keyword>
<evidence type="ECO:0000256" key="1">
    <source>
        <dbReference type="ARBA" id="ARBA00022660"/>
    </source>
</evidence>
<feature type="transmembrane region" description="Helical" evidence="4">
    <location>
        <begin position="431"/>
        <end position="455"/>
    </location>
</feature>
<protein>
    <submittedName>
        <fullName evidence="6">Cytochrome o ubiquinol oxidase subunit 1</fullName>
    </submittedName>
</protein>
<dbReference type="InterPro" id="IPR023616">
    <property type="entry name" value="Cyt_c_oxase-like_su1_dom"/>
</dbReference>
<feature type="transmembrane region" description="Helical" evidence="4">
    <location>
        <begin position="242"/>
        <end position="264"/>
    </location>
</feature>
<evidence type="ECO:0000256" key="2">
    <source>
        <dbReference type="ARBA" id="ARBA00022982"/>
    </source>
</evidence>
<dbReference type="InterPro" id="IPR036927">
    <property type="entry name" value="Cyt_c_oxase-like_su1_sf"/>
</dbReference>